<protein>
    <submittedName>
        <fullName evidence="2">Peptidase M20D, amidohydrolase</fullName>
    </submittedName>
</protein>
<gene>
    <name evidence="2" type="ORF">BN13_150024</name>
</gene>
<dbReference type="PANTHER" id="PTHR11014">
    <property type="entry name" value="PEPTIDASE M20 FAMILY MEMBER"/>
    <property type="match status" value="1"/>
</dbReference>
<feature type="binding site" evidence="1">
    <location>
        <position position="146"/>
    </location>
    <ligand>
        <name>Mn(2+)</name>
        <dbReference type="ChEBI" id="CHEBI:29035"/>
        <label>2</label>
    </ligand>
</feature>
<organism evidence="2 3">
    <name type="scientific">Nostocoides jenkinsii Ben 74</name>
    <dbReference type="NCBI Taxonomy" id="1193518"/>
    <lineage>
        <taxon>Bacteria</taxon>
        <taxon>Bacillati</taxon>
        <taxon>Actinomycetota</taxon>
        <taxon>Actinomycetes</taxon>
        <taxon>Micrococcales</taxon>
        <taxon>Intrasporangiaceae</taxon>
        <taxon>Nostocoides</taxon>
    </lineage>
</organism>
<dbReference type="EMBL" id="CAJC01000057">
    <property type="protein sequence ID" value="CCI52163.1"/>
    <property type="molecule type" value="Genomic_DNA"/>
</dbReference>
<dbReference type="OrthoDB" id="9777385at2"/>
<sequence length="405" mass="42591">MIPATPFTGLCDAIESRRSELVDIRRDLHQHPELSHQEKRTTAVLADRLGQAAIPVRRLPGTGLIADLGPADARFRVALRADIDALPVRERTGLDFASISPDVCHACGHDVHTTALLGAALALGDLRDYLDATGTAVRFFFQAAEESIPGGADDIIAEGGMLGVDAAYALHCDPGLDVGQVGLREGALTAACDRLTVNLKGHGGHTSRPHLTEDLTFALAKVVTDLPTVLARRVDPRASALIVWGQVHAGRAGNVIPSTGFAEGTLRVLDSDVWRGLAPLLERIVDEVTAPFGVQAELTHVQGVPPVVNTAAAIGDLRSAVATVGLKAVPTAQSMGGEDFAWYLHHASGAMARLGTRTAGGRTYDLHQGDYIVDERAIEAGAKLLGAVGLTALERFLADADVPTS</sequence>
<evidence type="ECO:0000256" key="1">
    <source>
        <dbReference type="PIRSR" id="PIRSR005962-1"/>
    </source>
</evidence>
<name>A0A077MBV4_9MICO</name>
<dbReference type="AlphaFoldDB" id="A0A077MBV4"/>
<evidence type="ECO:0000313" key="2">
    <source>
        <dbReference type="EMBL" id="CCI52163.1"/>
    </source>
</evidence>
<dbReference type="PIRSF" id="PIRSF005962">
    <property type="entry name" value="Pept_M20D_amidohydro"/>
    <property type="match status" value="1"/>
</dbReference>
<feature type="binding site" evidence="1">
    <location>
        <position position="367"/>
    </location>
    <ligand>
        <name>Mn(2+)</name>
        <dbReference type="ChEBI" id="CHEBI:29035"/>
        <label>2</label>
    </ligand>
</feature>
<dbReference type="GO" id="GO:0046872">
    <property type="term" value="F:metal ion binding"/>
    <property type="evidence" value="ECO:0007669"/>
    <property type="project" value="UniProtKB-KW"/>
</dbReference>
<evidence type="ECO:0000313" key="3">
    <source>
        <dbReference type="Proteomes" id="UP000035720"/>
    </source>
</evidence>
<dbReference type="STRING" id="1193518.BN13_150024"/>
<dbReference type="InterPro" id="IPR017439">
    <property type="entry name" value="Amidohydrolase"/>
</dbReference>
<dbReference type="Gene3D" id="3.40.630.10">
    <property type="entry name" value="Zn peptidases"/>
    <property type="match status" value="1"/>
</dbReference>
<feature type="binding site" evidence="1">
    <location>
        <position position="171"/>
    </location>
    <ligand>
        <name>Mn(2+)</name>
        <dbReference type="ChEBI" id="CHEBI:29035"/>
        <label>2</label>
    </ligand>
</feature>
<comment type="cofactor">
    <cofactor evidence="1">
        <name>Mn(2+)</name>
        <dbReference type="ChEBI" id="CHEBI:29035"/>
    </cofactor>
    <text evidence="1">The Mn(2+) ion enhances activity.</text>
</comment>
<comment type="caution">
    <text evidence="2">The sequence shown here is derived from an EMBL/GenBank/DDBJ whole genome shotgun (WGS) entry which is preliminary data.</text>
</comment>
<keyword evidence="1" id="KW-0464">Manganese</keyword>
<accession>A0A077MBV4</accession>
<feature type="binding site" evidence="1">
    <location>
        <position position="107"/>
    </location>
    <ligand>
        <name>Mn(2+)</name>
        <dbReference type="ChEBI" id="CHEBI:29035"/>
        <label>2</label>
    </ligand>
</feature>
<feature type="binding site" evidence="1">
    <location>
        <position position="109"/>
    </location>
    <ligand>
        <name>Mn(2+)</name>
        <dbReference type="ChEBI" id="CHEBI:29035"/>
        <label>2</label>
    </ligand>
</feature>
<dbReference type="InterPro" id="IPR002933">
    <property type="entry name" value="Peptidase_M20"/>
</dbReference>
<dbReference type="Proteomes" id="UP000035720">
    <property type="component" value="Unassembled WGS sequence"/>
</dbReference>
<dbReference type="NCBIfam" id="TIGR01891">
    <property type="entry name" value="amidohydrolases"/>
    <property type="match status" value="1"/>
</dbReference>
<dbReference type="Pfam" id="PF01546">
    <property type="entry name" value="Peptidase_M20"/>
    <property type="match status" value="1"/>
</dbReference>
<dbReference type="PANTHER" id="PTHR11014:SF63">
    <property type="entry name" value="METALLOPEPTIDASE, PUTATIVE (AFU_ORTHOLOGUE AFUA_6G09600)-RELATED"/>
    <property type="match status" value="1"/>
</dbReference>
<dbReference type="GO" id="GO:0016787">
    <property type="term" value="F:hydrolase activity"/>
    <property type="evidence" value="ECO:0007669"/>
    <property type="project" value="UniProtKB-KW"/>
</dbReference>
<proteinExistence type="predicted"/>
<reference evidence="2 3" key="1">
    <citation type="journal article" date="2013" name="ISME J.">
        <title>A metabolic model for members of the genus Tetrasphaera involved in enhanced biological phosphorus removal.</title>
        <authorList>
            <person name="Kristiansen R."/>
            <person name="Nguyen H.T.T."/>
            <person name="Saunders A.M."/>
            <person name="Nielsen J.L."/>
            <person name="Wimmer R."/>
            <person name="Le V.Q."/>
            <person name="McIlroy S.J."/>
            <person name="Petrovski S."/>
            <person name="Seviour R.J."/>
            <person name="Calteau A."/>
            <person name="Nielsen K.L."/>
            <person name="Nielsen P.H."/>
        </authorList>
    </citation>
    <scope>NUCLEOTIDE SEQUENCE [LARGE SCALE GENOMIC DNA]</scope>
    <source>
        <strain evidence="2 3">Ben 74</strain>
    </source>
</reference>
<dbReference type="Gene3D" id="3.30.70.360">
    <property type="match status" value="1"/>
</dbReference>
<keyword evidence="2" id="KW-0378">Hydrolase</keyword>
<dbReference type="RefSeq" id="WP_048544599.1">
    <property type="nucleotide sequence ID" value="NZ_HF571038.1"/>
</dbReference>
<dbReference type="InterPro" id="IPR036264">
    <property type="entry name" value="Bact_exopeptidase_dim_dom"/>
</dbReference>
<keyword evidence="3" id="KW-1185">Reference proteome</keyword>
<keyword evidence="1" id="KW-0479">Metal-binding</keyword>
<dbReference type="SUPFAM" id="SSF55031">
    <property type="entry name" value="Bacterial exopeptidase dimerisation domain"/>
    <property type="match status" value="1"/>
</dbReference>
<dbReference type="SUPFAM" id="SSF53187">
    <property type="entry name" value="Zn-dependent exopeptidases"/>
    <property type="match status" value="1"/>
</dbReference>